<evidence type="ECO:0000313" key="2">
    <source>
        <dbReference type="EMBL" id="KAG0580982.1"/>
    </source>
</evidence>
<name>A0A8T0IC52_CERPU</name>
<keyword evidence="3" id="KW-1185">Reference proteome</keyword>
<gene>
    <name evidence="2" type="ORF">KC19_4G215400</name>
</gene>
<sequence length="75" mass="8636">MCIWLWPLLLFPTGLTTSSVRWLVFRCGGRCLLFRCDKSSYFTSDMIAILDLEPLCIFVLSAVRCLDSVRTMWAP</sequence>
<reference evidence="2" key="1">
    <citation type="submission" date="2020-06" db="EMBL/GenBank/DDBJ databases">
        <title>WGS assembly of Ceratodon purpureus strain R40.</title>
        <authorList>
            <person name="Carey S.B."/>
            <person name="Jenkins J."/>
            <person name="Shu S."/>
            <person name="Lovell J.T."/>
            <person name="Sreedasyam A."/>
            <person name="Maumus F."/>
            <person name="Tiley G.P."/>
            <person name="Fernandez-Pozo N."/>
            <person name="Barry K."/>
            <person name="Chen C."/>
            <person name="Wang M."/>
            <person name="Lipzen A."/>
            <person name="Daum C."/>
            <person name="Saski C.A."/>
            <person name="Payton A.C."/>
            <person name="Mcbreen J.C."/>
            <person name="Conrad R.E."/>
            <person name="Kollar L.M."/>
            <person name="Olsson S."/>
            <person name="Huttunen S."/>
            <person name="Landis J.B."/>
            <person name="Wickett N.J."/>
            <person name="Johnson M.G."/>
            <person name="Rensing S.A."/>
            <person name="Grimwood J."/>
            <person name="Schmutz J."/>
            <person name="Mcdaniel S.F."/>
        </authorList>
    </citation>
    <scope>NUCLEOTIDE SEQUENCE</scope>
    <source>
        <strain evidence="2">R40</strain>
    </source>
</reference>
<accession>A0A8T0IC52</accession>
<dbReference type="EMBL" id="CM026424">
    <property type="protein sequence ID" value="KAG0580982.1"/>
    <property type="molecule type" value="Genomic_DNA"/>
</dbReference>
<dbReference type="AlphaFoldDB" id="A0A8T0IC52"/>
<proteinExistence type="predicted"/>
<keyword evidence="1" id="KW-0732">Signal</keyword>
<protein>
    <recommendedName>
        <fullName evidence="4">Secreted protein</fullName>
    </recommendedName>
</protein>
<evidence type="ECO:0000256" key="1">
    <source>
        <dbReference type="SAM" id="SignalP"/>
    </source>
</evidence>
<organism evidence="2 3">
    <name type="scientific">Ceratodon purpureus</name>
    <name type="common">Fire moss</name>
    <name type="synonym">Dicranum purpureum</name>
    <dbReference type="NCBI Taxonomy" id="3225"/>
    <lineage>
        <taxon>Eukaryota</taxon>
        <taxon>Viridiplantae</taxon>
        <taxon>Streptophyta</taxon>
        <taxon>Embryophyta</taxon>
        <taxon>Bryophyta</taxon>
        <taxon>Bryophytina</taxon>
        <taxon>Bryopsida</taxon>
        <taxon>Dicranidae</taxon>
        <taxon>Pseudoditrichales</taxon>
        <taxon>Ditrichaceae</taxon>
        <taxon>Ceratodon</taxon>
    </lineage>
</organism>
<dbReference type="Proteomes" id="UP000822688">
    <property type="component" value="Chromosome 4"/>
</dbReference>
<evidence type="ECO:0008006" key="4">
    <source>
        <dbReference type="Google" id="ProtNLM"/>
    </source>
</evidence>
<evidence type="ECO:0000313" key="3">
    <source>
        <dbReference type="Proteomes" id="UP000822688"/>
    </source>
</evidence>
<comment type="caution">
    <text evidence="2">The sequence shown here is derived from an EMBL/GenBank/DDBJ whole genome shotgun (WGS) entry which is preliminary data.</text>
</comment>
<feature type="signal peptide" evidence="1">
    <location>
        <begin position="1"/>
        <end position="16"/>
    </location>
</feature>
<feature type="chain" id="PRO_5035937399" description="Secreted protein" evidence="1">
    <location>
        <begin position="17"/>
        <end position="75"/>
    </location>
</feature>